<keyword evidence="1" id="KW-0540">Nuclease</keyword>
<evidence type="ECO:0000259" key="5">
    <source>
        <dbReference type="Pfam" id="PF09126"/>
    </source>
</evidence>
<proteinExistence type="predicted"/>
<dbReference type="Proteomes" id="UP000638313">
    <property type="component" value="Unassembled WGS sequence"/>
</dbReference>
<dbReference type="GO" id="GO:0009307">
    <property type="term" value="P:DNA restriction-modification system"/>
    <property type="evidence" value="ECO:0007669"/>
    <property type="project" value="InterPro"/>
</dbReference>
<feature type="region of interest" description="Disordered" evidence="4">
    <location>
        <begin position="87"/>
        <end position="107"/>
    </location>
</feature>
<accession>A0A919AXH7</accession>
<reference evidence="6" key="1">
    <citation type="journal article" date="2014" name="Int. J. Syst. Evol. Microbiol.">
        <title>Complete genome sequence of Corynebacterium casei LMG S-19264T (=DSM 44701T), isolated from a smear-ripened cheese.</title>
        <authorList>
            <consortium name="US DOE Joint Genome Institute (JGI-PGF)"/>
            <person name="Walter F."/>
            <person name="Albersmeier A."/>
            <person name="Kalinowski J."/>
            <person name="Ruckert C."/>
        </authorList>
    </citation>
    <scope>NUCLEOTIDE SEQUENCE</scope>
    <source>
        <strain evidence="6">JCM 4059</strain>
    </source>
</reference>
<dbReference type="InterPro" id="IPR037057">
    <property type="entry name" value="DNA_rep_MutH/T2_RE_sf"/>
</dbReference>
<evidence type="ECO:0000256" key="4">
    <source>
        <dbReference type="SAM" id="MobiDB-lite"/>
    </source>
</evidence>
<evidence type="ECO:0000256" key="2">
    <source>
        <dbReference type="ARBA" id="ARBA00022759"/>
    </source>
</evidence>
<dbReference type="SUPFAM" id="SSF52980">
    <property type="entry name" value="Restriction endonuclease-like"/>
    <property type="match status" value="1"/>
</dbReference>
<dbReference type="GO" id="GO:0003677">
    <property type="term" value="F:DNA binding"/>
    <property type="evidence" value="ECO:0007669"/>
    <property type="project" value="InterPro"/>
</dbReference>
<keyword evidence="3" id="KW-0378">Hydrolase</keyword>
<keyword evidence="2" id="KW-0255">Endonuclease</keyword>
<dbReference type="InterPro" id="IPR036388">
    <property type="entry name" value="WH-like_DNA-bd_sf"/>
</dbReference>
<comment type="caution">
    <text evidence="6">The sequence shown here is derived from an EMBL/GenBank/DDBJ whole genome shotgun (WGS) entry which is preliminary data.</text>
</comment>
<dbReference type="InterPro" id="IPR015210">
    <property type="entry name" value="NaeI"/>
</dbReference>
<dbReference type="Gene3D" id="1.10.10.10">
    <property type="entry name" value="Winged helix-like DNA-binding domain superfamily/Winged helix DNA-binding domain"/>
    <property type="match status" value="1"/>
</dbReference>
<name>A0A919AXH7_9ACTN</name>
<dbReference type="EMBL" id="BNBD01000001">
    <property type="protein sequence ID" value="GHF28136.1"/>
    <property type="molecule type" value="Genomic_DNA"/>
</dbReference>
<gene>
    <name evidence="6" type="ORF">GCM10010218_06560</name>
</gene>
<dbReference type="Gene3D" id="3.40.600.10">
    <property type="entry name" value="DNA mismatch repair MutH/Restriction endonuclease, type II"/>
    <property type="match status" value="1"/>
</dbReference>
<dbReference type="GO" id="GO:0009036">
    <property type="term" value="F:type II site-specific deoxyribonuclease activity"/>
    <property type="evidence" value="ECO:0007669"/>
    <property type="project" value="InterPro"/>
</dbReference>
<dbReference type="Pfam" id="PF09126">
    <property type="entry name" value="NaeI"/>
    <property type="match status" value="1"/>
</dbReference>
<protein>
    <recommendedName>
        <fullName evidence="5">Type II restriction enzyme NaeI domain-containing protein</fullName>
    </recommendedName>
</protein>
<evidence type="ECO:0000256" key="1">
    <source>
        <dbReference type="ARBA" id="ARBA00022722"/>
    </source>
</evidence>
<evidence type="ECO:0000313" key="6">
    <source>
        <dbReference type="EMBL" id="GHF28136.1"/>
    </source>
</evidence>
<dbReference type="AlphaFoldDB" id="A0A919AXH7"/>
<evidence type="ECO:0000256" key="3">
    <source>
        <dbReference type="ARBA" id="ARBA00022801"/>
    </source>
</evidence>
<keyword evidence="7" id="KW-1185">Reference proteome</keyword>
<feature type="domain" description="Type II restriction enzyme NaeI" evidence="5">
    <location>
        <begin position="1"/>
        <end position="90"/>
    </location>
</feature>
<organism evidence="6 7">
    <name type="scientific">Streptomyces mashuensis</name>
    <dbReference type="NCBI Taxonomy" id="33904"/>
    <lineage>
        <taxon>Bacteria</taxon>
        <taxon>Bacillati</taxon>
        <taxon>Actinomycetota</taxon>
        <taxon>Actinomycetes</taxon>
        <taxon>Kitasatosporales</taxon>
        <taxon>Streptomycetaceae</taxon>
        <taxon>Streptomyces</taxon>
    </lineage>
</organism>
<dbReference type="InterPro" id="IPR011335">
    <property type="entry name" value="Restrct_endonuc-II-like"/>
</dbReference>
<sequence>MVRATEELLVDGVNKDGKRNLSRAGHEAIEWIHKDSRLPANVLNRLPASDLQAILAQASCQGRVNELFRLAQRQPVTPPVLATVERQRDAAPFPRSGPLRGACGGAATRAPIAGRRAAGGGGTL</sequence>
<reference evidence="6" key="2">
    <citation type="submission" date="2020-09" db="EMBL/GenBank/DDBJ databases">
        <authorList>
            <person name="Sun Q."/>
            <person name="Ohkuma M."/>
        </authorList>
    </citation>
    <scope>NUCLEOTIDE SEQUENCE</scope>
    <source>
        <strain evidence="6">JCM 4059</strain>
    </source>
</reference>
<evidence type="ECO:0000313" key="7">
    <source>
        <dbReference type="Proteomes" id="UP000638313"/>
    </source>
</evidence>